<evidence type="ECO:0000256" key="10">
    <source>
        <dbReference type="ARBA" id="ARBA00023242"/>
    </source>
</evidence>
<dbReference type="FunCoup" id="A0A066WIY2">
    <property type="interactions" value="173"/>
</dbReference>
<dbReference type="GeneID" id="25263763"/>
<organism evidence="18 19">
    <name type="scientific">Tilletiaria anomala (strain ATCC 24038 / CBS 436.72 / UBC 951)</name>
    <dbReference type="NCBI Taxonomy" id="1037660"/>
    <lineage>
        <taxon>Eukaryota</taxon>
        <taxon>Fungi</taxon>
        <taxon>Dikarya</taxon>
        <taxon>Basidiomycota</taxon>
        <taxon>Ustilaginomycotina</taxon>
        <taxon>Exobasidiomycetes</taxon>
        <taxon>Georgefischeriales</taxon>
        <taxon>Tilletiariaceae</taxon>
        <taxon>Tilletiaria</taxon>
    </lineage>
</organism>
<dbReference type="PROSITE" id="PS00039">
    <property type="entry name" value="DEAD_ATP_HELICASE"/>
    <property type="match status" value="1"/>
</dbReference>
<evidence type="ECO:0000256" key="14">
    <source>
        <dbReference type="SAM" id="MobiDB-lite"/>
    </source>
</evidence>
<evidence type="ECO:0000259" key="16">
    <source>
        <dbReference type="PROSITE" id="PS51194"/>
    </source>
</evidence>
<dbReference type="PROSITE" id="PS51192">
    <property type="entry name" value="HELICASE_ATP_BIND_1"/>
    <property type="match status" value="1"/>
</dbReference>
<evidence type="ECO:0000256" key="12">
    <source>
        <dbReference type="PROSITE-ProRule" id="PRU00552"/>
    </source>
</evidence>
<evidence type="ECO:0000256" key="9">
    <source>
        <dbReference type="ARBA" id="ARBA00022840"/>
    </source>
</evidence>
<comment type="similarity">
    <text evidence="2">Belongs to the DEAD box helicase family. DDX5/DBP2 subfamily.</text>
</comment>
<dbReference type="Pfam" id="PF00270">
    <property type="entry name" value="DEAD"/>
    <property type="match status" value="1"/>
</dbReference>
<keyword evidence="6 13" id="KW-0547">Nucleotide-binding</keyword>
<feature type="short sequence motif" description="Q motif" evidence="12">
    <location>
        <begin position="150"/>
        <end position="178"/>
    </location>
</feature>
<comment type="function">
    <text evidence="11">ATP-dependent RNA helicase required for 60S ribosomal subunit synthesis. Involved in efficient pre-rRNA processing, predominantly at site A3, which is necessary for the normal formation of 25S and 5.8S rRNAs.</text>
</comment>
<dbReference type="CDD" id="cd00268">
    <property type="entry name" value="DEADc"/>
    <property type="match status" value="1"/>
</dbReference>
<name>A0A066WIY2_TILAU</name>
<evidence type="ECO:0000256" key="6">
    <source>
        <dbReference type="ARBA" id="ARBA00022741"/>
    </source>
</evidence>
<keyword evidence="8 13" id="KW-0347">Helicase</keyword>
<evidence type="ECO:0000256" key="5">
    <source>
        <dbReference type="ARBA" id="ARBA00022552"/>
    </source>
</evidence>
<keyword evidence="5" id="KW-0698">rRNA processing</keyword>
<evidence type="ECO:0000259" key="17">
    <source>
        <dbReference type="PROSITE" id="PS51195"/>
    </source>
</evidence>
<evidence type="ECO:0000256" key="4">
    <source>
        <dbReference type="ARBA" id="ARBA00022517"/>
    </source>
</evidence>
<evidence type="ECO:0000256" key="2">
    <source>
        <dbReference type="ARBA" id="ARBA00009334"/>
    </source>
</evidence>
<feature type="compositionally biased region" description="Basic and acidic residues" evidence="14">
    <location>
        <begin position="65"/>
        <end position="78"/>
    </location>
</feature>
<dbReference type="OrthoDB" id="196131at2759"/>
<protein>
    <recommendedName>
        <fullName evidence="3">RNA helicase</fullName>
        <ecNumber evidence="3">3.6.4.13</ecNumber>
    </recommendedName>
</protein>
<proteinExistence type="inferred from homology"/>
<feature type="compositionally biased region" description="Polar residues" evidence="14">
    <location>
        <begin position="32"/>
        <end position="46"/>
    </location>
</feature>
<dbReference type="Proteomes" id="UP000027361">
    <property type="component" value="Unassembled WGS sequence"/>
</dbReference>
<dbReference type="InParanoid" id="A0A066WIY2"/>
<dbReference type="RefSeq" id="XP_013245347.1">
    <property type="nucleotide sequence ID" value="XM_013389893.1"/>
</dbReference>
<dbReference type="GO" id="GO:0003724">
    <property type="term" value="F:RNA helicase activity"/>
    <property type="evidence" value="ECO:0007669"/>
    <property type="project" value="UniProtKB-EC"/>
</dbReference>
<feature type="domain" description="Helicase ATP-binding" evidence="15">
    <location>
        <begin position="181"/>
        <end position="361"/>
    </location>
</feature>
<evidence type="ECO:0000256" key="1">
    <source>
        <dbReference type="ARBA" id="ARBA00004604"/>
    </source>
</evidence>
<dbReference type="GO" id="GO:0003676">
    <property type="term" value="F:nucleic acid binding"/>
    <property type="evidence" value="ECO:0007669"/>
    <property type="project" value="InterPro"/>
</dbReference>
<evidence type="ECO:0000256" key="8">
    <source>
        <dbReference type="ARBA" id="ARBA00022806"/>
    </source>
</evidence>
<feature type="compositionally biased region" description="Basic residues" evidence="14">
    <location>
        <begin position="79"/>
        <end position="91"/>
    </location>
</feature>
<evidence type="ECO:0000313" key="18">
    <source>
        <dbReference type="EMBL" id="KDN52508.1"/>
    </source>
</evidence>
<dbReference type="SMART" id="SM00487">
    <property type="entry name" value="DEXDc"/>
    <property type="match status" value="1"/>
</dbReference>
<dbReference type="EC" id="3.6.4.13" evidence="3"/>
<dbReference type="GO" id="GO:0005524">
    <property type="term" value="F:ATP binding"/>
    <property type="evidence" value="ECO:0007669"/>
    <property type="project" value="UniProtKB-KW"/>
</dbReference>
<dbReference type="SUPFAM" id="SSF52540">
    <property type="entry name" value="P-loop containing nucleoside triphosphate hydrolases"/>
    <property type="match status" value="1"/>
</dbReference>
<dbReference type="InterPro" id="IPR014001">
    <property type="entry name" value="Helicase_ATP-bd"/>
</dbReference>
<keyword evidence="19" id="KW-1185">Reference proteome</keyword>
<evidence type="ECO:0000256" key="13">
    <source>
        <dbReference type="RuleBase" id="RU000492"/>
    </source>
</evidence>
<keyword evidence="4" id="KW-0690">Ribosome biogenesis</keyword>
<dbReference type="FunFam" id="3.40.50.300:FF:000008">
    <property type="entry name" value="ATP-dependent RNA helicase RhlB"/>
    <property type="match status" value="1"/>
</dbReference>
<feature type="compositionally biased region" description="Polar residues" evidence="14">
    <location>
        <begin position="102"/>
        <end position="113"/>
    </location>
</feature>
<dbReference type="CDD" id="cd18787">
    <property type="entry name" value="SF2_C_DEAD"/>
    <property type="match status" value="1"/>
</dbReference>
<feature type="domain" description="Helicase C-terminal" evidence="16">
    <location>
        <begin position="393"/>
        <end position="540"/>
    </location>
</feature>
<keyword evidence="10" id="KW-0539">Nucleus</keyword>
<evidence type="ECO:0000313" key="19">
    <source>
        <dbReference type="Proteomes" id="UP000027361"/>
    </source>
</evidence>
<dbReference type="InterPro" id="IPR011545">
    <property type="entry name" value="DEAD/DEAH_box_helicase_dom"/>
</dbReference>
<keyword evidence="9 13" id="KW-0067">ATP-binding</keyword>
<dbReference type="EMBL" id="JMSN01000009">
    <property type="protein sequence ID" value="KDN52508.1"/>
    <property type="molecule type" value="Genomic_DNA"/>
</dbReference>
<feature type="region of interest" description="Disordered" evidence="14">
    <location>
        <begin position="1"/>
        <end position="113"/>
    </location>
</feature>
<sequence length="569" mass="62373">MSDKEQRKLQRKAQKKLLQEQQNGTAPILPSEVSSTPSQDVISEQANLEKKRKLDSSISPAPGVHDNDDGAESKEASRAAKKARKAAKKAKREVEKTVLPETPSNLDSRSLKSSAKDGELTAAKYLADKSITLENADDGSAIQASAVTSFAILQTLVHGSIMSVIQSQNFTEPTPIQAACWPLLLQGRDVVGIAETGSGKTFAFGVPAIEAIIGNDNKKDKKDGVSTLVIAPTRELAIQTQEQMSILGKGCKVDTFCVYGGVSKDEQIKALKRLRPSAIVGTPGRLLDLARDGHLDLSGVSYLVLDEADRMLDKGFEPDIRALIGMTKSHAEKRLTCMFSATWPPAVRKLAESFMHNPAKVTVGSDELAANRRITQTVYVLEGREKEWKLQDVLRNYYKAKPNAKNDRILIFALYKKEAQRVENTLRRQGHSVAGIHGDLSQHDRISSLNTFKSAATPLLVATDVAARGLDIPNVELVINYTFPLTAEDYVHRIGRTGRGGKDGRSITFFTDEDKAHAGELIRILKDADQPVPEEMDRFPKTIKKKSHAAYGDHVKEFVAGKAKKITFD</sequence>
<comment type="caution">
    <text evidence="18">The sequence shown here is derived from an EMBL/GenBank/DDBJ whole genome shotgun (WGS) entry which is preliminary data.</text>
</comment>
<gene>
    <name evidence="18" type="ORF">K437DRAFT_254092</name>
</gene>
<dbReference type="InterPro" id="IPR014014">
    <property type="entry name" value="RNA_helicase_DEAD_Q_motif"/>
</dbReference>
<dbReference type="InterPro" id="IPR000629">
    <property type="entry name" value="RNA-helicase_DEAD-box_CS"/>
</dbReference>
<dbReference type="STRING" id="1037660.A0A066WIY2"/>
<dbReference type="InterPro" id="IPR001650">
    <property type="entry name" value="Helicase_C-like"/>
</dbReference>
<dbReference type="OMA" id="RGKNAMD"/>
<dbReference type="HOGENOM" id="CLU_003041_1_5_1"/>
<dbReference type="InterPro" id="IPR044742">
    <property type="entry name" value="DEAD/DEAH_RhlB"/>
</dbReference>
<dbReference type="Pfam" id="PF00271">
    <property type="entry name" value="Helicase_C"/>
    <property type="match status" value="1"/>
</dbReference>
<dbReference type="InterPro" id="IPR027417">
    <property type="entry name" value="P-loop_NTPase"/>
</dbReference>
<dbReference type="Gene3D" id="3.40.50.300">
    <property type="entry name" value="P-loop containing nucleotide triphosphate hydrolases"/>
    <property type="match status" value="2"/>
</dbReference>
<evidence type="ECO:0000256" key="7">
    <source>
        <dbReference type="ARBA" id="ARBA00022801"/>
    </source>
</evidence>
<evidence type="ECO:0000259" key="15">
    <source>
        <dbReference type="PROSITE" id="PS51192"/>
    </source>
</evidence>
<keyword evidence="7 13" id="KW-0378">Hydrolase</keyword>
<dbReference type="PANTHER" id="PTHR47958">
    <property type="entry name" value="ATP-DEPENDENT RNA HELICASE DBP3"/>
    <property type="match status" value="1"/>
</dbReference>
<evidence type="ECO:0000256" key="11">
    <source>
        <dbReference type="ARBA" id="ARBA00037449"/>
    </source>
</evidence>
<dbReference type="PROSITE" id="PS51195">
    <property type="entry name" value="Q_MOTIF"/>
    <property type="match status" value="1"/>
</dbReference>
<dbReference type="SMART" id="SM00490">
    <property type="entry name" value="HELICc"/>
    <property type="match status" value="1"/>
</dbReference>
<comment type="subcellular location">
    <subcellularLocation>
        <location evidence="1">Nucleus</location>
        <location evidence="1">Nucleolus</location>
    </subcellularLocation>
</comment>
<feature type="domain" description="DEAD-box RNA helicase Q" evidence="17">
    <location>
        <begin position="150"/>
        <end position="178"/>
    </location>
</feature>
<accession>A0A066WIY2</accession>
<reference evidence="18 19" key="1">
    <citation type="submission" date="2014-05" db="EMBL/GenBank/DDBJ databases">
        <title>Draft genome sequence of a rare smut relative, Tilletiaria anomala UBC 951.</title>
        <authorList>
            <consortium name="DOE Joint Genome Institute"/>
            <person name="Toome M."/>
            <person name="Kuo A."/>
            <person name="Henrissat B."/>
            <person name="Lipzen A."/>
            <person name="Tritt A."/>
            <person name="Yoshinaga Y."/>
            <person name="Zane M."/>
            <person name="Barry K."/>
            <person name="Grigoriev I.V."/>
            <person name="Spatafora J.W."/>
            <person name="Aimea M.C."/>
        </authorList>
    </citation>
    <scope>NUCLEOTIDE SEQUENCE [LARGE SCALE GENOMIC DNA]</scope>
    <source>
        <strain evidence="18 19">UBC 951</strain>
    </source>
</reference>
<dbReference type="PROSITE" id="PS51194">
    <property type="entry name" value="HELICASE_CTER"/>
    <property type="match status" value="1"/>
</dbReference>
<evidence type="ECO:0000256" key="3">
    <source>
        <dbReference type="ARBA" id="ARBA00012552"/>
    </source>
</evidence>
<dbReference type="AlphaFoldDB" id="A0A066WIY2"/>
<dbReference type="GO" id="GO:0016787">
    <property type="term" value="F:hydrolase activity"/>
    <property type="evidence" value="ECO:0007669"/>
    <property type="project" value="UniProtKB-KW"/>
</dbReference>